<dbReference type="AlphaFoldDB" id="A0A4V1C8Y6"/>
<keyword evidence="5 7" id="KW-0472">Membrane</keyword>
<dbReference type="NCBIfam" id="TIGR04211">
    <property type="entry name" value="SH3_and_anchor"/>
    <property type="match status" value="1"/>
</dbReference>
<reference evidence="10 11" key="1">
    <citation type="submission" date="2018-08" db="EMBL/GenBank/DDBJ databases">
        <title>Horizontal acquisition of hydrogen conversion ability and other habitat adaptations in Hydrogenovibrio crunogenus strains.</title>
        <authorList>
            <person name="Gonnella G."/>
            <person name="Adam N."/>
            <person name="Perner M."/>
        </authorList>
    </citation>
    <scope>NUCLEOTIDE SEQUENCE [LARGE SCALE GENOMIC DNA]</scope>
    <source>
        <strain evidence="10 11">SP-41</strain>
    </source>
</reference>
<evidence type="ECO:0000313" key="10">
    <source>
        <dbReference type="EMBL" id="QBZ83534.1"/>
    </source>
</evidence>
<protein>
    <submittedName>
        <fullName evidence="10">Ligand-binding protein SH3</fullName>
    </submittedName>
</protein>
<dbReference type="Proteomes" id="UP000296201">
    <property type="component" value="Chromosome"/>
</dbReference>
<feature type="transmembrane region" description="Helical" evidence="7">
    <location>
        <begin position="208"/>
        <end position="226"/>
    </location>
</feature>
<feature type="domain" description="SH3b" evidence="9">
    <location>
        <begin position="36"/>
        <end position="103"/>
    </location>
</feature>
<keyword evidence="3 8" id="KW-0732">Signal</keyword>
<organism evidence="10 11">
    <name type="scientific">Hydrogenovibrio crunogenus</name>
    <dbReference type="NCBI Taxonomy" id="39765"/>
    <lineage>
        <taxon>Bacteria</taxon>
        <taxon>Pseudomonadati</taxon>
        <taxon>Pseudomonadota</taxon>
        <taxon>Gammaproteobacteria</taxon>
        <taxon>Thiotrichales</taxon>
        <taxon>Piscirickettsiaceae</taxon>
        <taxon>Hydrogenovibrio</taxon>
    </lineage>
</organism>
<sequence precursor="true">MKKLVKSNKTILSLMIAVSASAITYSSTALSEVQSGYTHYVTDSIEIPFRSQPGYKYKILRMLKSGTKVTILEVNDDGWARLIYNHNGKDIEGWMPSSVLQNQPIAKVQVQKQERKIAKIEKELNQLNLEKNTLQNRFNDTAKELKEVKQDNFELNKQLEEIKAISGNAIQLNNENKQMAQQIEKLNNENAIMKEQIDQAKDVVQRQWFLTGGGVLLLGLLLGRFFRVPNRRNKWNTL</sequence>
<evidence type="ECO:0000256" key="6">
    <source>
        <dbReference type="SAM" id="Coils"/>
    </source>
</evidence>
<name>A0A4V1C8Y6_9GAMM</name>
<feature type="signal peptide" evidence="8">
    <location>
        <begin position="1"/>
        <end position="22"/>
    </location>
</feature>
<accession>A0A4V1C8Y6</accession>
<gene>
    <name evidence="10" type="ORF">GHNINEIG_01589</name>
</gene>
<comment type="subcellular location">
    <subcellularLocation>
        <location evidence="1">Membrane</location>
        <topology evidence="1">Single-pass membrane protein</topology>
    </subcellularLocation>
</comment>
<dbReference type="InterPro" id="IPR003646">
    <property type="entry name" value="SH3-like_bac-type"/>
</dbReference>
<evidence type="ECO:0000256" key="7">
    <source>
        <dbReference type="SAM" id="Phobius"/>
    </source>
</evidence>
<evidence type="ECO:0000256" key="3">
    <source>
        <dbReference type="ARBA" id="ARBA00022729"/>
    </source>
</evidence>
<dbReference type="InterPro" id="IPR016476">
    <property type="entry name" value="SH3_dom_pro"/>
</dbReference>
<evidence type="ECO:0000313" key="11">
    <source>
        <dbReference type="Proteomes" id="UP000296201"/>
    </source>
</evidence>
<evidence type="ECO:0000256" key="2">
    <source>
        <dbReference type="ARBA" id="ARBA00022692"/>
    </source>
</evidence>
<keyword evidence="6" id="KW-0175">Coiled coil</keyword>
<proteinExistence type="predicted"/>
<evidence type="ECO:0000256" key="1">
    <source>
        <dbReference type="ARBA" id="ARBA00004167"/>
    </source>
</evidence>
<dbReference type="RefSeq" id="WP_223260857.1">
    <property type="nucleotide sequence ID" value="NZ_CP032096.1"/>
</dbReference>
<keyword evidence="4 7" id="KW-1133">Transmembrane helix</keyword>
<feature type="chain" id="PRO_5020988383" evidence="8">
    <location>
        <begin position="23"/>
        <end position="238"/>
    </location>
</feature>
<feature type="coiled-coil region" evidence="6">
    <location>
        <begin position="110"/>
        <end position="203"/>
    </location>
</feature>
<dbReference type="EMBL" id="CP032096">
    <property type="protein sequence ID" value="QBZ83534.1"/>
    <property type="molecule type" value="Genomic_DNA"/>
</dbReference>
<keyword evidence="11" id="KW-1185">Reference proteome</keyword>
<evidence type="ECO:0000256" key="8">
    <source>
        <dbReference type="SAM" id="SignalP"/>
    </source>
</evidence>
<dbReference type="SMART" id="SM00287">
    <property type="entry name" value="SH3b"/>
    <property type="match status" value="1"/>
</dbReference>
<evidence type="ECO:0000259" key="9">
    <source>
        <dbReference type="SMART" id="SM00287"/>
    </source>
</evidence>
<evidence type="ECO:0000256" key="5">
    <source>
        <dbReference type="ARBA" id="ARBA00023136"/>
    </source>
</evidence>
<keyword evidence="2 7" id="KW-0812">Transmembrane</keyword>
<dbReference type="Gene3D" id="2.30.30.40">
    <property type="entry name" value="SH3 Domains"/>
    <property type="match status" value="1"/>
</dbReference>
<evidence type="ECO:0000256" key="4">
    <source>
        <dbReference type="ARBA" id="ARBA00022989"/>
    </source>
</evidence>
<dbReference type="GO" id="GO:0016020">
    <property type="term" value="C:membrane"/>
    <property type="evidence" value="ECO:0007669"/>
    <property type="project" value="UniProtKB-SubCell"/>
</dbReference>
<dbReference type="Pfam" id="PF08239">
    <property type="entry name" value="SH3_3"/>
    <property type="match status" value="1"/>
</dbReference>
<dbReference type="PIRSF" id="PIRSF006158">
    <property type="entry name" value="UCP006158_SH3"/>
    <property type="match status" value="1"/>
</dbReference>